<sequence length="223" mass="24688">MTDGEWPVELVGVVESVTSTRDPDGDWSVAALGLHAGDDHDPVDPVRARTWGQTRTRKNFERQGGCYVQFVRDPFVFVEAALDEVETDDPVLDAAMAWAEVDVTRIDTGESGGTQWVDWRLRPDRSAVERRRVPTTTRSLGAVLELTVAGSRLGVPEYDDDELRDRMAFFAEVAHTCGGPREREAVALVASLTDWNPQAQDLDLDPNLDLETATDAEPKHVDT</sequence>
<protein>
    <submittedName>
        <fullName evidence="4">DUF447 family protein</fullName>
    </submittedName>
</protein>
<reference evidence="5 6" key="1">
    <citation type="submission" date="2016-10" db="EMBL/GenBank/DDBJ databases">
        <authorList>
            <person name="de Groot N.N."/>
        </authorList>
    </citation>
    <scope>NUCLEOTIDE SEQUENCE [LARGE SCALE GENOMIC DNA]</scope>
    <source>
        <strain evidence="5 6">CGMCC 1.10331</strain>
    </source>
</reference>
<gene>
    <name evidence="4" type="ORF">DV707_14725</name>
    <name evidence="5" type="ORF">SAMN04488133_2816</name>
</gene>
<name>A0A1H6BF61_9EURY</name>
<dbReference type="InterPro" id="IPR049288">
    <property type="entry name" value="DUF447_C"/>
</dbReference>
<evidence type="ECO:0000259" key="3">
    <source>
        <dbReference type="Pfam" id="PF20766"/>
    </source>
</evidence>
<dbReference type="GeneID" id="39859371"/>
<evidence type="ECO:0000256" key="1">
    <source>
        <dbReference type="SAM" id="MobiDB-lite"/>
    </source>
</evidence>
<evidence type="ECO:0000313" key="4">
    <source>
        <dbReference type="EMBL" id="QCC49312.1"/>
    </source>
</evidence>
<evidence type="ECO:0000259" key="2">
    <source>
        <dbReference type="Pfam" id="PF04289"/>
    </source>
</evidence>
<feature type="domain" description="DUF447" evidence="2">
    <location>
        <begin position="15"/>
        <end position="127"/>
    </location>
</feature>
<geneLocation type="plasmid" evidence="4">
    <name>unnamed1</name>
</geneLocation>
<dbReference type="KEGG" id="hlm:DV707_14725"/>
<dbReference type="EMBL" id="FNVN01000004">
    <property type="protein sequence ID" value="SEG59419.1"/>
    <property type="molecule type" value="Genomic_DNA"/>
</dbReference>
<proteinExistence type="predicted"/>
<dbReference type="Pfam" id="PF20766">
    <property type="entry name" value="DUF447_C"/>
    <property type="match status" value="1"/>
</dbReference>
<dbReference type="OrthoDB" id="146030at2157"/>
<dbReference type="Proteomes" id="UP000296733">
    <property type="component" value="Plasmid unnamed1"/>
</dbReference>
<feature type="compositionally biased region" description="Acidic residues" evidence="1">
    <location>
        <begin position="202"/>
        <end position="214"/>
    </location>
</feature>
<dbReference type="SUPFAM" id="SSF50475">
    <property type="entry name" value="FMN-binding split barrel"/>
    <property type="match status" value="1"/>
</dbReference>
<dbReference type="Proteomes" id="UP000236740">
    <property type="component" value="Unassembled WGS sequence"/>
</dbReference>
<keyword evidence="6" id="KW-1185">Reference proteome</keyword>
<accession>A0A1H6BF61</accession>
<evidence type="ECO:0000313" key="7">
    <source>
        <dbReference type="Proteomes" id="UP000296733"/>
    </source>
</evidence>
<dbReference type="InterPro" id="IPR007386">
    <property type="entry name" value="DUF447_N"/>
</dbReference>
<keyword evidence="4" id="KW-0614">Plasmid</keyword>
<evidence type="ECO:0000313" key="5">
    <source>
        <dbReference type="EMBL" id="SEG59419.1"/>
    </source>
</evidence>
<feature type="domain" description="DUF447" evidence="3">
    <location>
        <begin position="138"/>
        <end position="189"/>
    </location>
</feature>
<dbReference type="Pfam" id="PF04289">
    <property type="entry name" value="DUF447_N"/>
    <property type="match status" value="1"/>
</dbReference>
<dbReference type="InterPro" id="IPR012349">
    <property type="entry name" value="Split_barrel_FMN-bd"/>
</dbReference>
<evidence type="ECO:0000313" key="6">
    <source>
        <dbReference type="Proteomes" id="UP000236740"/>
    </source>
</evidence>
<feature type="region of interest" description="Disordered" evidence="1">
    <location>
        <begin position="198"/>
        <end position="223"/>
    </location>
</feature>
<dbReference type="RefSeq" id="WP_103992552.1">
    <property type="nucleotide sequence ID" value="NZ_CP031312.1"/>
</dbReference>
<dbReference type="Gene3D" id="1.20.58.290">
    <property type="entry name" value="Hypothetical membrane protein ta0354_69_121"/>
    <property type="match status" value="1"/>
</dbReference>
<dbReference type="Gene3D" id="2.30.110.10">
    <property type="entry name" value="Electron Transport, Fmn-binding Protein, Chain A"/>
    <property type="match status" value="1"/>
</dbReference>
<dbReference type="AlphaFoldDB" id="A0A1H6BF61"/>
<dbReference type="EMBL" id="CP031312">
    <property type="protein sequence ID" value="QCC49312.1"/>
    <property type="molecule type" value="Genomic_DNA"/>
</dbReference>
<reference evidence="4 7" key="2">
    <citation type="journal article" date="2019" name="Nat. Commun.">
        <title>A new type of DNA phosphorothioation-based antiviral system in archaea.</title>
        <authorList>
            <person name="Xiong L."/>
            <person name="Liu S."/>
            <person name="Chen S."/>
            <person name="Xiao Y."/>
            <person name="Zhu B."/>
            <person name="Gao Y."/>
            <person name="Zhang Y."/>
            <person name="Chen B."/>
            <person name="Luo J."/>
            <person name="Deng Z."/>
            <person name="Chen X."/>
            <person name="Wang L."/>
            <person name="Chen S."/>
        </authorList>
    </citation>
    <scope>NUCLEOTIDE SEQUENCE [LARGE SCALE GENOMIC DNA]</scope>
    <source>
        <strain evidence="4 7">CGMCC 1.10331</strain>
        <plasmid evidence="4 7">unnamed1</plasmid>
    </source>
</reference>
<organism evidence="5 6">
    <name type="scientific">Halobellus limi</name>
    <dbReference type="NCBI Taxonomy" id="699433"/>
    <lineage>
        <taxon>Archaea</taxon>
        <taxon>Methanobacteriati</taxon>
        <taxon>Methanobacteriota</taxon>
        <taxon>Stenosarchaea group</taxon>
        <taxon>Halobacteria</taxon>
        <taxon>Halobacteriales</taxon>
        <taxon>Haloferacaceae</taxon>
        <taxon>Halobellus</taxon>
    </lineage>
</organism>